<keyword evidence="3" id="KW-1185">Reference proteome</keyword>
<evidence type="ECO:0000313" key="2">
    <source>
        <dbReference type="EMBL" id="ERH21956.1"/>
    </source>
</evidence>
<dbReference type="Proteomes" id="UP000016536">
    <property type="component" value="Unassembled WGS sequence"/>
</dbReference>
<evidence type="ECO:0000313" key="3">
    <source>
        <dbReference type="Proteomes" id="UP000016536"/>
    </source>
</evidence>
<feature type="compositionally biased region" description="Basic and acidic residues" evidence="1">
    <location>
        <begin position="53"/>
        <end position="70"/>
    </location>
</feature>
<dbReference type="AlphaFoldDB" id="U1QID6"/>
<gene>
    <name evidence="2" type="ORF">HMPREF1979_02995</name>
</gene>
<protein>
    <submittedName>
        <fullName evidence="2">Uncharacterized protein</fullName>
    </submittedName>
</protein>
<proteinExistence type="predicted"/>
<name>U1QID6_9ACTO</name>
<dbReference type="EMBL" id="AWSE01000233">
    <property type="protein sequence ID" value="ERH21956.1"/>
    <property type="molecule type" value="Genomic_DNA"/>
</dbReference>
<evidence type="ECO:0000256" key="1">
    <source>
        <dbReference type="SAM" id="MobiDB-lite"/>
    </source>
</evidence>
<accession>U1QID6</accession>
<sequence length="83" mass="8832">MGTRHEGVRGSNAMRGHADANQDDPRRALSGRRMTRDRLPGTGPLAQVVSDAARADRSRAEERGSGKKDAAAVLRATLPGRAL</sequence>
<reference evidence="2 3" key="1">
    <citation type="submission" date="2013-08" db="EMBL/GenBank/DDBJ databases">
        <authorList>
            <person name="Weinstock G."/>
            <person name="Sodergren E."/>
            <person name="Wylie T."/>
            <person name="Fulton L."/>
            <person name="Fulton R."/>
            <person name="Fronick C."/>
            <person name="O'Laughlin M."/>
            <person name="Godfrey J."/>
            <person name="Miner T."/>
            <person name="Herter B."/>
            <person name="Appelbaum E."/>
            <person name="Cordes M."/>
            <person name="Lek S."/>
            <person name="Wollam A."/>
            <person name="Pepin K.H."/>
            <person name="Palsikar V.B."/>
            <person name="Mitreva M."/>
            <person name="Wilson R.K."/>
        </authorList>
    </citation>
    <scope>NUCLEOTIDE SEQUENCE [LARGE SCALE GENOMIC DNA]</scope>
    <source>
        <strain evidence="2 3">F0542</strain>
    </source>
</reference>
<feature type="region of interest" description="Disordered" evidence="1">
    <location>
        <begin position="1"/>
        <end position="83"/>
    </location>
</feature>
<feature type="compositionally biased region" description="Basic and acidic residues" evidence="1">
    <location>
        <begin position="16"/>
        <end position="27"/>
    </location>
</feature>
<comment type="caution">
    <text evidence="2">The sequence shown here is derived from an EMBL/GenBank/DDBJ whole genome shotgun (WGS) entry which is preliminary data.</text>
</comment>
<dbReference type="HOGENOM" id="CLU_2535074_0_0_11"/>
<organism evidence="2 3">
    <name type="scientific">Actinomyces johnsonii F0542</name>
    <dbReference type="NCBI Taxonomy" id="1321818"/>
    <lineage>
        <taxon>Bacteria</taxon>
        <taxon>Bacillati</taxon>
        <taxon>Actinomycetota</taxon>
        <taxon>Actinomycetes</taxon>
        <taxon>Actinomycetales</taxon>
        <taxon>Actinomycetaceae</taxon>
        <taxon>Actinomyces</taxon>
    </lineage>
</organism>